<name>A0A9Q6WQL2_9BURK</name>
<organism evidence="8 9">
    <name type="scientific">Paraburkholderia caribensis</name>
    <dbReference type="NCBI Taxonomy" id="75105"/>
    <lineage>
        <taxon>Bacteria</taxon>
        <taxon>Pseudomonadati</taxon>
        <taxon>Pseudomonadota</taxon>
        <taxon>Betaproteobacteria</taxon>
        <taxon>Burkholderiales</taxon>
        <taxon>Burkholderiaceae</taxon>
        <taxon>Paraburkholderia</taxon>
    </lineage>
</organism>
<evidence type="ECO:0000256" key="4">
    <source>
        <dbReference type="ARBA" id="ARBA00022989"/>
    </source>
</evidence>
<feature type="transmembrane region" description="Helical" evidence="6">
    <location>
        <begin position="104"/>
        <end position="122"/>
    </location>
</feature>
<evidence type="ECO:0000256" key="3">
    <source>
        <dbReference type="ARBA" id="ARBA00022692"/>
    </source>
</evidence>
<gene>
    <name evidence="8" type="ORF">A9O66_33600</name>
    <name evidence="7" type="ORF">VOI32_06965</name>
</gene>
<dbReference type="PANTHER" id="PTHR43124:SF10">
    <property type="entry name" value="PURINE EFFLUX PUMP PBUE"/>
    <property type="match status" value="1"/>
</dbReference>
<feature type="transmembrane region" description="Helical" evidence="6">
    <location>
        <begin position="273"/>
        <end position="291"/>
    </location>
</feature>
<evidence type="ECO:0000313" key="7">
    <source>
        <dbReference type="EMBL" id="MEO1753663.1"/>
    </source>
</evidence>
<dbReference type="GO" id="GO:0005886">
    <property type="term" value="C:plasma membrane"/>
    <property type="evidence" value="ECO:0007669"/>
    <property type="project" value="UniProtKB-SubCell"/>
</dbReference>
<evidence type="ECO:0000313" key="10">
    <source>
        <dbReference type="Proteomes" id="UP001462961"/>
    </source>
</evidence>
<geneLocation type="plasmid" evidence="9"/>
<dbReference type="Proteomes" id="UP000509548">
    <property type="component" value="Plasmid unnamed"/>
</dbReference>
<sequence>MKTLNAVDAKRTLGMLAWLMVTGLGTLQLQPVLGGALVDRTGITLGQMGMLFGLELIAMALGCGAAALAMNRVDRRTFCLAMLGVLAVASIGSALSTVYSAMCASRAIAGAAGGALQAVVYATTAARARKDQTFAAINIALLVWGALTVGVVPVVLQKLGIAAVYYSFVIMALIALPGLSRIPRHATEATTQRATGKSGSRFDARVLALLALFALLFGGHGALWIYQERIGHMLGMSQQAIGVILGGGILAGAAGAALAGVLGRRISHKTAQLAAFGGSIAASLVVVYGQTSEAFTAAAFVLMAAWFFGLTYLFALTAELDPTGRLTGISNAAVFVGQGLGPIAAAIVVGDGNFRAVGWLSAAIYLLCVVLSVYVTGARAARAHRVATAK</sequence>
<keyword evidence="5 6" id="KW-0472">Membrane</keyword>
<feature type="transmembrane region" description="Helical" evidence="6">
    <location>
        <begin position="356"/>
        <end position="375"/>
    </location>
</feature>
<feature type="transmembrane region" description="Helical" evidence="6">
    <location>
        <begin position="239"/>
        <end position="261"/>
    </location>
</feature>
<evidence type="ECO:0000256" key="5">
    <source>
        <dbReference type="ARBA" id="ARBA00023136"/>
    </source>
</evidence>
<geneLocation type="plasmid" evidence="8">
    <name>unnamed</name>
</geneLocation>
<reference evidence="8" key="2">
    <citation type="submission" date="2016-06" db="EMBL/GenBank/DDBJ databases">
        <authorList>
            <person name="Huang P."/>
            <person name="Jiang X."/>
            <person name="Liu X."/>
        </authorList>
    </citation>
    <scope>NUCLEOTIDE SEQUENCE</scope>
    <source>
        <strain evidence="8">852011</strain>
        <plasmid evidence="8">unnamed</plasmid>
    </source>
</reference>
<accession>A0A9Q6WQL2</accession>
<dbReference type="Gene3D" id="1.20.1250.20">
    <property type="entry name" value="MFS general substrate transporter like domains"/>
    <property type="match status" value="2"/>
</dbReference>
<comment type="subcellular location">
    <subcellularLocation>
        <location evidence="1">Cell membrane</location>
        <topology evidence="1">Multi-pass membrane protein</topology>
    </subcellularLocation>
</comment>
<dbReference type="SUPFAM" id="SSF103473">
    <property type="entry name" value="MFS general substrate transporter"/>
    <property type="match status" value="1"/>
</dbReference>
<proteinExistence type="predicted"/>
<reference evidence="8 9" key="1">
    <citation type="journal article" date="2014" name="Genome Announc.">
        <title>Draft Genome Sequence of the Haloacid-Degrading Burkholderia caribensis Strain MBA4.</title>
        <authorList>
            <person name="Pan Y."/>
            <person name="Kong K.F."/>
            <person name="Tsang J.S."/>
        </authorList>
    </citation>
    <scope>NUCLEOTIDE SEQUENCE [LARGE SCALE GENOMIC DNA]</scope>
    <source>
        <strain evidence="8 9">852011</strain>
    </source>
</reference>
<dbReference type="InterPro" id="IPR050189">
    <property type="entry name" value="MFS_Efflux_Transporters"/>
</dbReference>
<evidence type="ECO:0000256" key="2">
    <source>
        <dbReference type="ARBA" id="ARBA00022475"/>
    </source>
</evidence>
<keyword evidence="4 6" id="KW-1133">Transmembrane helix</keyword>
<keyword evidence="8" id="KW-0614">Plasmid</keyword>
<dbReference type="InterPro" id="IPR011701">
    <property type="entry name" value="MFS"/>
</dbReference>
<dbReference type="InterPro" id="IPR036259">
    <property type="entry name" value="MFS_trans_sf"/>
</dbReference>
<feature type="transmembrane region" description="Helical" evidence="6">
    <location>
        <begin position="204"/>
        <end position="227"/>
    </location>
</feature>
<feature type="transmembrane region" description="Helical" evidence="6">
    <location>
        <begin position="328"/>
        <end position="350"/>
    </location>
</feature>
<dbReference type="RefSeq" id="WP_107202232.1">
    <property type="nucleotide sequence ID" value="NZ_CP015960.1"/>
</dbReference>
<dbReference type="GO" id="GO:0022857">
    <property type="term" value="F:transmembrane transporter activity"/>
    <property type="evidence" value="ECO:0007669"/>
    <property type="project" value="InterPro"/>
</dbReference>
<dbReference type="EMBL" id="JAYLVJ010000006">
    <property type="protein sequence ID" value="MEO1753663.1"/>
    <property type="molecule type" value="Genomic_DNA"/>
</dbReference>
<feature type="transmembrane region" description="Helical" evidence="6">
    <location>
        <begin position="297"/>
        <end position="316"/>
    </location>
</feature>
<feature type="transmembrane region" description="Helical" evidence="6">
    <location>
        <begin position="77"/>
        <end position="98"/>
    </location>
</feature>
<keyword evidence="2" id="KW-1003">Cell membrane</keyword>
<keyword evidence="10" id="KW-1185">Reference proteome</keyword>
<dbReference type="Pfam" id="PF07690">
    <property type="entry name" value="MFS_1"/>
    <property type="match status" value="1"/>
</dbReference>
<evidence type="ECO:0000256" key="1">
    <source>
        <dbReference type="ARBA" id="ARBA00004651"/>
    </source>
</evidence>
<protein>
    <submittedName>
        <fullName evidence="7">MFS transporter</fullName>
    </submittedName>
</protein>
<keyword evidence="3 6" id="KW-0812">Transmembrane</keyword>
<feature type="transmembrane region" description="Helical" evidence="6">
    <location>
        <begin position="134"/>
        <end position="156"/>
    </location>
</feature>
<dbReference type="EMBL" id="CP015960">
    <property type="protein sequence ID" value="QLB67380.1"/>
    <property type="molecule type" value="Genomic_DNA"/>
</dbReference>
<feature type="transmembrane region" description="Helical" evidence="6">
    <location>
        <begin position="50"/>
        <end position="70"/>
    </location>
</feature>
<dbReference type="PANTHER" id="PTHR43124">
    <property type="entry name" value="PURINE EFFLUX PUMP PBUE"/>
    <property type="match status" value="1"/>
</dbReference>
<evidence type="ECO:0000313" key="9">
    <source>
        <dbReference type="Proteomes" id="UP000509548"/>
    </source>
</evidence>
<evidence type="ECO:0000313" key="8">
    <source>
        <dbReference type="EMBL" id="QLB67380.1"/>
    </source>
</evidence>
<reference evidence="7 10" key="3">
    <citation type="submission" date="2024-01" db="EMBL/GenBank/DDBJ databases">
        <title>The diversity of rhizobia nodulating Mimosa spp. in eleven states of Brazil covering several biomes is determined by host plant, location, and edaphic factors.</title>
        <authorList>
            <person name="Rouws L."/>
            <person name="Barauna A."/>
            <person name="Beukes C."/>
            <person name="De Faria S.M."/>
            <person name="Gross E."/>
            <person name="Dos Reis Junior F.B."/>
            <person name="Simon M."/>
            <person name="Maluk M."/>
            <person name="Odee D.W."/>
            <person name="Kenicer G."/>
            <person name="Young J.P.W."/>
            <person name="Reis V.M."/>
            <person name="Zilli J."/>
            <person name="James E.K."/>
        </authorList>
    </citation>
    <scope>NUCLEOTIDE SEQUENCE [LARGE SCALE GENOMIC DNA]</scope>
    <source>
        <strain evidence="7 10">JHI1651</strain>
    </source>
</reference>
<evidence type="ECO:0000256" key="6">
    <source>
        <dbReference type="SAM" id="Phobius"/>
    </source>
</evidence>
<feature type="transmembrane region" description="Helical" evidence="6">
    <location>
        <begin position="12"/>
        <end position="30"/>
    </location>
</feature>
<dbReference type="Proteomes" id="UP001462961">
    <property type="component" value="Unassembled WGS sequence"/>
</dbReference>
<feature type="transmembrane region" description="Helical" evidence="6">
    <location>
        <begin position="162"/>
        <end position="183"/>
    </location>
</feature>
<dbReference type="AlphaFoldDB" id="A0A9Q6WQL2"/>